<gene>
    <name evidence="1" type="ORF">J0A66_12405</name>
</gene>
<evidence type="ECO:0000313" key="2">
    <source>
        <dbReference type="Proteomes" id="UP000664654"/>
    </source>
</evidence>
<accession>A0A939DQG0</accession>
<keyword evidence="2" id="KW-1185">Reference proteome</keyword>
<sequence>MQTMDFANQETINQYLRGELSEQDAARFEAWVMDKPQVIETLALDQLMMEGLRQKQPRLSLIRRGMQHWFKTPTRASLVTLAACSLVFGFSWQFVLAPTPPQGLANVQIIYIEPTRGEEPDLILVDMSEAQQQLVLSIQPREYKSDEFEVVFRSIEQIGKEVSFPPARIRDGELTLSIPTATLTNGDYLLGIRPLDGQGEWQRYTVRIADKG</sequence>
<dbReference type="EMBL" id="JAFKCV010000006">
    <property type="protein sequence ID" value="MBN7826031.1"/>
    <property type="molecule type" value="Genomic_DNA"/>
</dbReference>
<reference evidence="1" key="1">
    <citation type="submission" date="2021-03" db="EMBL/GenBank/DDBJ databases">
        <title>novel species isolated from a fishpond in China.</title>
        <authorList>
            <person name="Lu H."/>
            <person name="Cai Z."/>
        </authorList>
    </citation>
    <scope>NUCLEOTIDE SEQUENCE</scope>
    <source>
        <strain evidence="1">JCM 30855</strain>
    </source>
</reference>
<evidence type="ECO:0000313" key="1">
    <source>
        <dbReference type="EMBL" id="MBN7826031.1"/>
    </source>
</evidence>
<dbReference type="AlphaFoldDB" id="A0A939DQG0"/>
<proteinExistence type="predicted"/>
<protein>
    <submittedName>
        <fullName evidence="1">Uncharacterized protein</fullName>
    </submittedName>
</protein>
<dbReference type="Proteomes" id="UP000664654">
    <property type="component" value="Unassembled WGS sequence"/>
</dbReference>
<comment type="caution">
    <text evidence="1">The sequence shown here is derived from an EMBL/GenBank/DDBJ whole genome shotgun (WGS) entry which is preliminary data.</text>
</comment>
<organism evidence="1 2">
    <name type="scientific">Bowmanella dokdonensis</name>
    <dbReference type="NCBI Taxonomy" id="751969"/>
    <lineage>
        <taxon>Bacteria</taxon>
        <taxon>Pseudomonadati</taxon>
        <taxon>Pseudomonadota</taxon>
        <taxon>Gammaproteobacteria</taxon>
        <taxon>Alteromonadales</taxon>
        <taxon>Alteromonadaceae</taxon>
        <taxon>Bowmanella</taxon>
    </lineage>
</organism>
<dbReference type="RefSeq" id="WP_206574138.1">
    <property type="nucleotide sequence ID" value="NZ_JAFKCV010000006.1"/>
</dbReference>
<name>A0A939DQG0_9ALTE</name>